<keyword evidence="1" id="KW-0472">Membrane</keyword>
<gene>
    <name evidence="2" type="ORF">SD70_08715</name>
</gene>
<comment type="caution">
    <text evidence="2">The sequence shown here is derived from an EMBL/GenBank/DDBJ whole genome shotgun (WGS) entry which is preliminary data.</text>
</comment>
<dbReference type="Proteomes" id="UP000031967">
    <property type="component" value="Unassembled WGS sequence"/>
</dbReference>
<proteinExistence type="predicted"/>
<feature type="transmembrane region" description="Helical" evidence="1">
    <location>
        <begin position="68"/>
        <end position="86"/>
    </location>
</feature>
<name>A0ABR5AJA2_9BACL</name>
<dbReference type="EMBL" id="JXAK01000012">
    <property type="protein sequence ID" value="KIL41117.1"/>
    <property type="molecule type" value="Genomic_DNA"/>
</dbReference>
<keyword evidence="1" id="KW-1133">Transmembrane helix</keyword>
<keyword evidence="3" id="KW-1185">Reference proteome</keyword>
<protein>
    <submittedName>
        <fullName evidence="2">Membrane protein</fullName>
    </submittedName>
</protein>
<dbReference type="RefSeq" id="WP_041047210.1">
    <property type="nucleotide sequence ID" value="NZ_JXAK01000012.1"/>
</dbReference>
<evidence type="ECO:0000313" key="3">
    <source>
        <dbReference type="Proteomes" id="UP000031967"/>
    </source>
</evidence>
<dbReference type="Pfam" id="PF10942">
    <property type="entry name" value="DUF2619"/>
    <property type="match status" value="1"/>
</dbReference>
<keyword evidence="1" id="KW-0812">Transmembrane</keyword>
<evidence type="ECO:0000313" key="2">
    <source>
        <dbReference type="EMBL" id="KIL41117.1"/>
    </source>
</evidence>
<feature type="transmembrane region" description="Helical" evidence="1">
    <location>
        <begin position="42"/>
        <end position="62"/>
    </location>
</feature>
<dbReference type="InterPro" id="IPR020390">
    <property type="entry name" value="Uncharacterised_YqhV"/>
</dbReference>
<accession>A0ABR5AJA2</accession>
<evidence type="ECO:0000256" key="1">
    <source>
        <dbReference type="SAM" id="Phobius"/>
    </source>
</evidence>
<reference evidence="2 3" key="1">
    <citation type="submission" date="2014-12" db="EMBL/GenBank/DDBJ databases">
        <title>Draft genome sequence of Paenibacillus kamchatkensis strain B-2647.</title>
        <authorList>
            <person name="Karlyshev A.V."/>
            <person name="Kudryashova E.B."/>
        </authorList>
    </citation>
    <scope>NUCLEOTIDE SEQUENCE [LARGE SCALE GENOMIC DNA]</scope>
    <source>
        <strain evidence="2 3">VKM B-2647</strain>
    </source>
</reference>
<sequence length="88" mass="9421">MINKIVMSMATLRMMSGSIEIIAALLMLRFNQVEKALLVNSGLALVGPLVLLTTTTIGLVGIAEKLSFGKMIWVLAGVSCIFIGILKK</sequence>
<organism evidence="2 3">
    <name type="scientific">Gordoniibacillus kamchatkensis</name>
    <dbReference type="NCBI Taxonomy" id="1590651"/>
    <lineage>
        <taxon>Bacteria</taxon>
        <taxon>Bacillati</taxon>
        <taxon>Bacillota</taxon>
        <taxon>Bacilli</taxon>
        <taxon>Bacillales</taxon>
        <taxon>Paenibacillaceae</taxon>
        <taxon>Gordoniibacillus</taxon>
    </lineage>
</organism>